<dbReference type="InterPro" id="IPR036724">
    <property type="entry name" value="Cobalamin-bd_sf"/>
</dbReference>
<dbReference type="Gene3D" id="3.80.30.20">
    <property type="entry name" value="tm_1862 like domain"/>
    <property type="match status" value="1"/>
</dbReference>
<keyword evidence="2" id="KW-0489">Methyltransferase</keyword>
<dbReference type="SFLD" id="SFLDS00029">
    <property type="entry name" value="Radical_SAM"/>
    <property type="match status" value="1"/>
</dbReference>
<keyword evidence="7" id="KW-0411">Iron-sulfur</keyword>
<dbReference type="Pfam" id="PF04055">
    <property type="entry name" value="Radical_SAM"/>
    <property type="match status" value="1"/>
</dbReference>
<evidence type="ECO:0000256" key="7">
    <source>
        <dbReference type="ARBA" id="ARBA00023014"/>
    </source>
</evidence>
<dbReference type="GO" id="GO:0031419">
    <property type="term" value="F:cobalamin binding"/>
    <property type="evidence" value="ECO:0007669"/>
    <property type="project" value="InterPro"/>
</dbReference>
<protein>
    <submittedName>
        <fullName evidence="10">Protein involved in methylthiolation of isopentenylated A37 derivatives in tRNA</fullName>
    </submittedName>
</protein>
<dbReference type="InterPro" id="IPR051198">
    <property type="entry name" value="BchE-like"/>
</dbReference>
<evidence type="ECO:0000259" key="8">
    <source>
        <dbReference type="PROSITE" id="PS51332"/>
    </source>
</evidence>
<comment type="caution">
    <text evidence="10">The sequence shown here is derived from an EMBL/GenBank/DDBJ whole genome shotgun (WGS) entry which is preliminary data.</text>
</comment>
<dbReference type="InterPro" id="IPR023404">
    <property type="entry name" value="rSAM_horseshoe"/>
</dbReference>
<evidence type="ECO:0000256" key="4">
    <source>
        <dbReference type="ARBA" id="ARBA00022691"/>
    </source>
</evidence>
<dbReference type="PANTHER" id="PTHR43409">
    <property type="entry name" value="ANAEROBIC MAGNESIUM-PROTOPORPHYRIN IX MONOMETHYL ESTER CYCLASE-RELATED"/>
    <property type="match status" value="1"/>
</dbReference>
<dbReference type="SFLD" id="SFLDG01082">
    <property type="entry name" value="B12-binding_domain_containing"/>
    <property type="match status" value="1"/>
</dbReference>
<name>A0A0B0EJT6_9BACT</name>
<proteinExistence type="predicted"/>
<evidence type="ECO:0000256" key="2">
    <source>
        <dbReference type="ARBA" id="ARBA00022603"/>
    </source>
</evidence>
<dbReference type="InterPro" id="IPR034466">
    <property type="entry name" value="Methyltransferase_Class_B"/>
</dbReference>
<dbReference type="Proteomes" id="UP000030652">
    <property type="component" value="Unassembled WGS sequence"/>
</dbReference>
<accession>A0A0B0EJT6</accession>
<evidence type="ECO:0000256" key="1">
    <source>
        <dbReference type="ARBA" id="ARBA00001966"/>
    </source>
</evidence>
<keyword evidence="4" id="KW-0949">S-adenosyl-L-methionine</keyword>
<dbReference type="Gene3D" id="3.40.50.280">
    <property type="entry name" value="Cobalamin-binding domain"/>
    <property type="match status" value="1"/>
</dbReference>
<sequence>MKIVFLQKDSFVKIAIKQLFAVLKQNGYTCELFIETGEKNIIKAALDSNADLFAFSCTSGGEFWVLETVEKLKKCSSTPIIVGGPHTTFFPETIENQDIDFICRGEGEYALLDLLDAMQNNPDRIKTIPNIWSKSPSGEIYKNDVRPFVENLDDLPMPDFDIYCKYKYLIPYNNDMYTVITGRGCPYNCSYCFNSTYKVLYTGKGSYLRKRSPNNVVQEILEAKEKYGVRQVNFIDDAFFSFPSWLREFAEVYKKELRLPFMINSEATQVKEEYVRLIKEMGCICVRMGVETGNEHLRKNILNKKVSNKHIKNAARHIKNYGIKLTTYNILGLPGETLKESLETFTLNKEIRADFIQCSLLQPYPGTKLTKYIQEKGFLEDENDGVAEESFFVTSQIKIENKNEVLNLHRLMQAFLIFHIPFKTVKLLIKLPGNPLFEIIFKISFIFSKIRTQRIRLIPLFRLGLHSRSYMRRSKAKNITKKLISL</sequence>
<comment type="cofactor">
    <cofactor evidence="1">
        <name>[4Fe-4S] cluster</name>
        <dbReference type="ChEBI" id="CHEBI:49883"/>
    </cofactor>
</comment>
<dbReference type="SUPFAM" id="SSF52242">
    <property type="entry name" value="Cobalamin (vitamin B12)-binding domain"/>
    <property type="match status" value="1"/>
</dbReference>
<dbReference type="GO" id="GO:0051539">
    <property type="term" value="F:4 iron, 4 sulfur cluster binding"/>
    <property type="evidence" value="ECO:0007669"/>
    <property type="project" value="UniProtKB-KW"/>
</dbReference>
<feature type="domain" description="B12-binding" evidence="8">
    <location>
        <begin position="1"/>
        <end position="125"/>
    </location>
</feature>
<dbReference type="Pfam" id="PF02310">
    <property type="entry name" value="B12-binding"/>
    <property type="match status" value="1"/>
</dbReference>
<evidence type="ECO:0000313" key="10">
    <source>
        <dbReference type="EMBL" id="KHE93312.1"/>
    </source>
</evidence>
<dbReference type="InterPro" id="IPR007197">
    <property type="entry name" value="rSAM"/>
</dbReference>
<reference evidence="10 11" key="1">
    <citation type="submission" date="2014-10" db="EMBL/GenBank/DDBJ databases">
        <title>Draft genome of anammox bacterium scalindua brodae, obtained using differential coverage binning of sequence data from two enrichment reactors.</title>
        <authorList>
            <person name="Speth D.R."/>
            <person name="Russ L."/>
            <person name="Kartal B."/>
            <person name="Op den Camp H.J."/>
            <person name="Dutilh B.E."/>
            <person name="Jetten M.S."/>
        </authorList>
    </citation>
    <scope>NUCLEOTIDE SEQUENCE [LARGE SCALE GENOMIC DNA]</scope>
    <source>
        <strain evidence="10">RU1</strain>
    </source>
</reference>
<dbReference type="PROSITE" id="PS51918">
    <property type="entry name" value="RADICAL_SAM"/>
    <property type="match status" value="1"/>
</dbReference>
<dbReference type="SUPFAM" id="SSF102114">
    <property type="entry name" value="Radical SAM enzymes"/>
    <property type="match status" value="1"/>
</dbReference>
<gene>
    <name evidence="10" type="primary">miaB_2</name>
    <name evidence="10" type="ORF">SCABRO_00917</name>
</gene>
<dbReference type="eggNOG" id="COG1032">
    <property type="taxonomic scope" value="Bacteria"/>
</dbReference>
<evidence type="ECO:0000256" key="5">
    <source>
        <dbReference type="ARBA" id="ARBA00022723"/>
    </source>
</evidence>
<dbReference type="SFLD" id="SFLDG01123">
    <property type="entry name" value="methyltransferase_(Class_B)"/>
    <property type="match status" value="1"/>
</dbReference>
<dbReference type="PROSITE" id="PS51332">
    <property type="entry name" value="B12_BINDING"/>
    <property type="match status" value="1"/>
</dbReference>
<keyword evidence="3" id="KW-0808">Transferase</keyword>
<dbReference type="InterPro" id="IPR058240">
    <property type="entry name" value="rSAM_sf"/>
</dbReference>
<evidence type="ECO:0000259" key="9">
    <source>
        <dbReference type="PROSITE" id="PS51918"/>
    </source>
</evidence>
<evidence type="ECO:0000256" key="3">
    <source>
        <dbReference type="ARBA" id="ARBA00022679"/>
    </source>
</evidence>
<dbReference type="EMBL" id="JRYO01000061">
    <property type="protein sequence ID" value="KHE93312.1"/>
    <property type="molecule type" value="Genomic_DNA"/>
</dbReference>
<dbReference type="GO" id="GO:0003824">
    <property type="term" value="F:catalytic activity"/>
    <property type="evidence" value="ECO:0007669"/>
    <property type="project" value="InterPro"/>
</dbReference>
<feature type="domain" description="Radical SAM core" evidence="9">
    <location>
        <begin position="171"/>
        <end position="404"/>
    </location>
</feature>
<dbReference type="InterPro" id="IPR006638">
    <property type="entry name" value="Elp3/MiaA/NifB-like_rSAM"/>
</dbReference>
<dbReference type="CDD" id="cd01335">
    <property type="entry name" value="Radical_SAM"/>
    <property type="match status" value="1"/>
</dbReference>
<dbReference type="SMART" id="SM00729">
    <property type="entry name" value="Elp3"/>
    <property type="match status" value="1"/>
</dbReference>
<dbReference type="PANTHER" id="PTHR43409:SF7">
    <property type="entry name" value="BLL1977 PROTEIN"/>
    <property type="match status" value="1"/>
</dbReference>
<dbReference type="CDD" id="cd02068">
    <property type="entry name" value="radical_SAM_B12_BD"/>
    <property type="match status" value="1"/>
</dbReference>
<keyword evidence="6" id="KW-0408">Iron</keyword>
<dbReference type="InterPro" id="IPR006158">
    <property type="entry name" value="Cobalamin-bd"/>
</dbReference>
<dbReference type="GO" id="GO:0046872">
    <property type="term" value="F:metal ion binding"/>
    <property type="evidence" value="ECO:0007669"/>
    <property type="project" value="UniProtKB-KW"/>
</dbReference>
<dbReference type="AlphaFoldDB" id="A0A0B0EJT6"/>
<evidence type="ECO:0000313" key="11">
    <source>
        <dbReference type="Proteomes" id="UP000030652"/>
    </source>
</evidence>
<keyword evidence="5" id="KW-0479">Metal-binding</keyword>
<evidence type="ECO:0000256" key="6">
    <source>
        <dbReference type="ARBA" id="ARBA00023004"/>
    </source>
</evidence>
<organism evidence="10 11">
    <name type="scientific">Candidatus Scalindua brodae</name>
    <dbReference type="NCBI Taxonomy" id="237368"/>
    <lineage>
        <taxon>Bacteria</taxon>
        <taxon>Pseudomonadati</taxon>
        <taxon>Planctomycetota</taxon>
        <taxon>Candidatus Brocadiia</taxon>
        <taxon>Candidatus Brocadiales</taxon>
        <taxon>Candidatus Scalinduaceae</taxon>
        <taxon>Candidatus Scalindua</taxon>
    </lineage>
</organism>